<dbReference type="PIRSF" id="PIRSF000232">
    <property type="entry name" value="YdjA"/>
    <property type="match status" value="1"/>
</dbReference>
<evidence type="ECO:0000256" key="1">
    <source>
        <dbReference type="ARBA" id="ARBA00001917"/>
    </source>
</evidence>
<comment type="similarity">
    <text evidence="2 8">Belongs to the nitroreductase family.</text>
</comment>
<protein>
    <recommendedName>
        <fullName evidence="8">Putative NAD(P)H nitroreductase</fullName>
        <ecNumber evidence="8">1.-.-.-</ecNumber>
    </recommendedName>
</protein>
<dbReference type="EMBL" id="SMLW01000218">
    <property type="protein sequence ID" value="MTI23517.1"/>
    <property type="molecule type" value="Genomic_DNA"/>
</dbReference>
<dbReference type="PANTHER" id="PTHR43821">
    <property type="entry name" value="NAD(P)H NITROREDUCTASE YDJA-RELATED"/>
    <property type="match status" value="1"/>
</dbReference>
<dbReference type="CDD" id="cd02135">
    <property type="entry name" value="YdjA-like"/>
    <property type="match status" value="1"/>
</dbReference>
<evidence type="ECO:0000256" key="8">
    <source>
        <dbReference type="PIRNR" id="PIRNR000232"/>
    </source>
</evidence>
<dbReference type="RefSeq" id="WP_155168656.1">
    <property type="nucleotide sequence ID" value="NZ_BAAAFL010000012.1"/>
</dbReference>
<dbReference type="InterPro" id="IPR026021">
    <property type="entry name" value="YdjA-like"/>
</dbReference>
<dbReference type="Pfam" id="PF00881">
    <property type="entry name" value="Nitroreductase"/>
    <property type="match status" value="1"/>
</dbReference>
<feature type="domain" description="Nitroreductase" evidence="9">
    <location>
        <begin position="11"/>
        <end position="170"/>
    </location>
</feature>
<dbReference type="PANTHER" id="PTHR43821:SF1">
    <property type="entry name" value="NAD(P)H NITROREDUCTASE YDJA-RELATED"/>
    <property type="match status" value="1"/>
</dbReference>
<evidence type="ECO:0000256" key="5">
    <source>
        <dbReference type="ARBA" id="ARBA00022857"/>
    </source>
</evidence>
<organism evidence="10 11">
    <name type="scientific">Fulvivirga kasyanovii</name>
    <dbReference type="NCBI Taxonomy" id="396812"/>
    <lineage>
        <taxon>Bacteria</taxon>
        <taxon>Pseudomonadati</taxon>
        <taxon>Bacteroidota</taxon>
        <taxon>Cytophagia</taxon>
        <taxon>Cytophagales</taxon>
        <taxon>Fulvivirgaceae</taxon>
        <taxon>Fulvivirga</taxon>
    </lineage>
</organism>
<accession>A0ABW9RHZ5</accession>
<sequence length="194" mass="22145">MNFIEAVNEIIATRRSIYTNMFSGEQVDDKIIEKMLDNANWAPTHKLTEPWRFVVFKGDGLTKLGDFQGDIYKQRNKDAFKEETYLKLKNKPLECSHVIAIGMHRDEQQSVPEVEEICATACAVQNMWLTASAHKIGCYWSTGGVTFYEEAKPFFGLGENDLLLGFLYIGMPKSEKWPAGKRKPVEDKVKWVTG</sequence>
<evidence type="ECO:0000259" key="9">
    <source>
        <dbReference type="Pfam" id="PF00881"/>
    </source>
</evidence>
<comment type="cofactor">
    <cofactor evidence="1 8">
        <name>FMN</name>
        <dbReference type="ChEBI" id="CHEBI:58210"/>
    </cofactor>
</comment>
<dbReference type="InterPro" id="IPR052530">
    <property type="entry name" value="NAD(P)H_nitroreductase"/>
</dbReference>
<keyword evidence="11" id="KW-1185">Reference proteome</keyword>
<reference evidence="10 11" key="1">
    <citation type="submission" date="2019-02" db="EMBL/GenBank/DDBJ databases">
        <authorList>
            <person name="Goldberg S.R."/>
            <person name="Haltli B.A."/>
            <person name="Correa H."/>
            <person name="Russell K.G."/>
        </authorList>
    </citation>
    <scope>NUCLEOTIDE SEQUENCE [LARGE SCALE GENOMIC DNA]</scope>
    <source>
        <strain evidence="10 11">JCM 16186</strain>
    </source>
</reference>
<name>A0ABW9RHZ5_9BACT</name>
<keyword evidence="5 8" id="KW-0521">NADP</keyword>
<keyword evidence="3 8" id="KW-0285">Flavoprotein</keyword>
<dbReference type="SUPFAM" id="SSF55469">
    <property type="entry name" value="FMN-dependent nitroreductase-like"/>
    <property type="match status" value="1"/>
</dbReference>
<dbReference type="InterPro" id="IPR029479">
    <property type="entry name" value="Nitroreductase"/>
</dbReference>
<dbReference type="EC" id="1.-.-.-" evidence="8"/>
<gene>
    <name evidence="10" type="ORF">E1163_00985</name>
</gene>
<dbReference type="InterPro" id="IPR000415">
    <property type="entry name" value="Nitroreductase-like"/>
</dbReference>
<dbReference type="Gene3D" id="3.40.109.10">
    <property type="entry name" value="NADH Oxidase"/>
    <property type="match status" value="1"/>
</dbReference>
<keyword evidence="7 8" id="KW-0520">NAD</keyword>
<evidence type="ECO:0000256" key="4">
    <source>
        <dbReference type="ARBA" id="ARBA00022643"/>
    </source>
</evidence>
<keyword evidence="6 8" id="KW-0560">Oxidoreductase</keyword>
<evidence type="ECO:0000256" key="2">
    <source>
        <dbReference type="ARBA" id="ARBA00007118"/>
    </source>
</evidence>
<evidence type="ECO:0000313" key="11">
    <source>
        <dbReference type="Proteomes" id="UP000798808"/>
    </source>
</evidence>
<evidence type="ECO:0000256" key="7">
    <source>
        <dbReference type="ARBA" id="ARBA00023027"/>
    </source>
</evidence>
<proteinExistence type="inferred from homology"/>
<keyword evidence="4 8" id="KW-0288">FMN</keyword>
<dbReference type="Proteomes" id="UP000798808">
    <property type="component" value="Unassembled WGS sequence"/>
</dbReference>
<evidence type="ECO:0000256" key="3">
    <source>
        <dbReference type="ARBA" id="ARBA00022630"/>
    </source>
</evidence>
<comment type="caution">
    <text evidence="10">The sequence shown here is derived from an EMBL/GenBank/DDBJ whole genome shotgun (WGS) entry which is preliminary data.</text>
</comment>
<evidence type="ECO:0000256" key="6">
    <source>
        <dbReference type="ARBA" id="ARBA00023002"/>
    </source>
</evidence>
<evidence type="ECO:0000313" key="10">
    <source>
        <dbReference type="EMBL" id="MTI23517.1"/>
    </source>
</evidence>